<keyword evidence="1" id="KW-0732">Signal</keyword>
<name>A0A6H1UAU1_9GAMM</name>
<sequence length="405" mass="44272">MQYRLKATTLTLGMVIGLSAQATELNQFAHQTLAQLDALPAIQTAKQQLVLQQLGEGRADQALYNPELSFDVENIGSDSSDEDYTLAVSQSIDWADKRGVRTRLAQLQSMTAEAEYQQLRNDTLANLLQAQIQYGLATQLDNYAVKMIERTQASSTLAEKMVTAGELSPLDQQLLNLELAMAVSDRALSKQAMLEASTTVRLNGGEPQAKLSKLLVSNRLPSTEVNQTTPALAAAYRSVQAARAAKTLTEVDAKADPSISVGAVANSDETALQVGVSIPLQFRNRYQGEIAEATQAIVVAEQQFLSDQNNLSISLNSLAERYLAIADSRSQWQQLTQDSLQDSDMLMQKLWQSGELPTQLYLQSQQQLLDTAASGAELAAQQAMLWTQMMASRGELESWLIDQAN</sequence>
<keyword evidence="3" id="KW-1185">Reference proteome</keyword>
<gene>
    <name evidence="2" type="ORF">HER31_01840</name>
</gene>
<evidence type="ECO:0000256" key="1">
    <source>
        <dbReference type="SAM" id="SignalP"/>
    </source>
</evidence>
<evidence type="ECO:0000313" key="2">
    <source>
        <dbReference type="EMBL" id="QIZ75749.1"/>
    </source>
</evidence>
<reference evidence="2 3" key="1">
    <citation type="submission" date="2020-04" db="EMBL/GenBank/DDBJ databases">
        <title>Ferrimonas sp. S7 isolated from sea water.</title>
        <authorList>
            <person name="Bae S.S."/>
            <person name="Baek K."/>
        </authorList>
    </citation>
    <scope>NUCLEOTIDE SEQUENCE [LARGE SCALE GENOMIC DNA]</scope>
    <source>
        <strain evidence="2 3">S7</strain>
    </source>
</reference>
<dbReference type="SUPFAM" id="SSF56954">
    <property type="entry name" value="Outer membrane efflux proteins (OEP)"/>
    <property type="match status" value="1"/>
</dbReference>
<dbReference type="Proteomes" id="UP000501602">
    <property type="component" value="Chromosome"/>
</dbReference>
<protein>
    <submittedName>
        <fullName evidence="2">TolC family protein</fullName>
    </submittedName>
</protein>
<dbReference type="KEGG" id="fes:HER31_01840"/>
<proteinExistence type="predicted"/>
<accession>A0A6H1UAU1</accession>
<dbReference type="GO" id="GO:0015562">
    <property type="term" value="F:efflux transmembrane transporter activity"/>
    <property type="evidence" value="ECO:0007669"/>
    <property type="project" value="InterPro"/>
</dbReference>
<dbReference type="EMBL" id="CP051180">
    <property type="protein sequence ID" value="QIZ75749.1"/>
    <property type="molecule type" value="Genomic_DNA"/>
</dbReference>
<dbReference type="AlphaFoldDB" id="A0A6H1UAU1"/>
<evidence type="ECO:0000313" key="3">
    <source>
        <dbReference type="Proteomes" id="UP000501602"/>
    </source>
</evidence>
<dbReference type="RefSeq" id="WP_168659010.1">
    <property type="nucleotide sequence ID" value="NZ_CP051180.1"/>
</dbReference>
<feature type="chain" id="PRO_5026064291" evidence="1">
    <location>
        <begin position="23"/>
        <end position="405"/>
    </location>
</feature>
<organism evidence="2 3">
    <name type="scientific">Ferrimonas lipolytica</name>
    <dbReference type="NCBI Taxonomy" id="2724191"/>
    <lineage>
        <taxon>Bacteria</taxon>
        <taxon>Pseudomonadati</taxon>
        <taxon>Pseudomonadota</taxon>
        <taxon>Gammaproteobacteria</taxon>
        <taxon>Alteromonadales</taxon>
        <taxon>Ferrimonadaceae</taxon>
        <taxon>Ferrimonas</taxon>
    </lineage>
</organism>
<feature type="signal peptide" evidence="1">
    <location>
        <begin position="1"/>
        <end position="22"/>
    </location>
</feature>
<dbReference type="Gene3D" id="1.20.1600.10">
    <property type="entry name" value="Outer membrane efflux proteins (OEP)"/>
    <property type="match status" value="1"/>
</dbReference>